<dbReference type="RefSeq" id="WP_249866828.1">
    <property type="nucleotide sequence ID" value="NZ_JAMGBC010000001.1"/>
</dbReference>
<name>A0ABT0RC61_9SPHN</name>
<proteinExistence type="predicted"/>
<comment type="caution">
    <text evidence="1">The sequence shown here is derived from an EMBL/GenBank/DDBJ whole genome shotgun (WGS) entry which is preliminary data.</text>
</comment>
<evidence type="ECO:0008006" key="3">
    <source>
        <dbReference type="Google" id="ProtNLM"/>
    </source>
</evidence>
<organism evidence="1 2">
    <name type="scientific">Sphingomonas anseongensis</name>
    <dbReference type="NCBI Taxonomy" id="2908207"/>
    <lineage>
        <taxon>Bacteria</taxon>
        <taxon>Pseudomonadati</taxon>
        <taxon>Pseudomonadota</taxon>
        <taxon>Alphaproteobacteria</taxon>
        <taxon>Sphingomonadales</taxon>
        <taxon>Sphingomonadaceae</taxon>
        <taxon>Sphingomonas</taxon>
    </lineage>
</organism>
<evidence type="ECO:0000313" key="1">
    <source>
        <dbReference type="EMBL" id="MCL6677839.1"/>
    </source>
</evidence>
<sequence length="63" mass="7348">MVLYRLCFINPRTAQIDREREIEANDDVDAIHIAAQSDHRPLTLWCGDRKVRTFQPRLAQVNA</sequence>
<protein>
    <recommendedName>
        <fullName evidence="3">PIN domain-containing protein</fullName>
    </recommendedName>
</protein>
<evidence type="ECO:0000313" key="2">
    <source>
        <dbReference type="Proteomes" id="UP001165343"/>
    </source>
</evidence>
<accession>A0ABT0RC61</accession>
<keyword evidence="2" id="KW-1185">Reference proteome</keyword>
<dbReference type="EMBL" id="JAMGBC010000001">
    <property type="protein sequence ID" value="MCL6677839.1"/>
    <property type="molecule type" value="Genomic_DNA"/>
</dbReference>
<gene>
    <name evidence="1" type="ORF">LZ519_00675</name>
</gene>
<reference evidence="1" key="1">
    <citation type="submission" date="2022-05" db="EMBL/GenBank/DDBJ databases">
        <authorList>
            <person name="Jo J.-H."/>
            <person name="Im W.-T."/>
        </authorList>
    </citation>
    <scope>NUCLEOTIDE SEQUENCE</scope>
    <source>
        <strain evidence="1">RG327</strain>
    </source>
</reference>
<dbReference type="Proteomes" id="UP001165343">
    <property type="component" value="Unassembled WGS sequence"/>
</dbReference>